<proteinExistence type="predicted"/>
<dbReference type="AlphaFoldDB" id="A0A1Z2KUU8"/>
<dbReference type="GO" id="GO:0047527">
    <property type="term" value="F:2,3-dihydroxybenzoate-serine ligase activity"/>
    <property type="evidence" value="ECO:0007669"/>
    <property type="project" value="TreeGrafter"/>
</dbReference>
<dbReference type="SUPFAM" id="SSF52777">
    <property type="entry name" value="CoA-dependent acyltransferases"/>
    <property type="match status" value="2"/>
</dbReference>
<dbReference type="PANTHER" id="PTHR45527">
    <property type="entry name" value="NONRIBOSOMAL PEPTIDE SYNTHETASE"/>
    <property type="match status" value="1"/>
</dbReference>
<feature type="domain" description="Condensation" evidence="1">
    <location>
        <begin position="8"/>
        <end position="446"/>
    </location>
</feature>
<evidence type="ECO:0000313" key="3">
    <source>
        <dbReference type="Proteomes" id="UP000195755"/>
    </source>
</evidence>
<dbReference type="InterPro" id="IPR023213">
    <property type="entry name" value="CAT-like_dom_sf"/>
</dbReference>
<organism evidence="2 3">
    <name type="scientific">Streptomyces albireticuli</name>
    <dbReference type="NCBI Taxonomy" id="1940"/>
    <lineage>
        <taxon>Bacteria</taxon>
        <taxon>Bacillati</taxon>
        <taxon>Actinomycetota</taxon>
        <taxon>Actinomycetes</taxon>
        <taxon>Kitasatosporales</taxon>
        <taxon>Streptomycetaceae</taxon>
        <taxon>Streptomyces</taxon>
    </lineage>
</organism>
<accession>A0A1Z2KUU8</accession>
<reference evidence="2 3" key="1">
    <citation type="submission" date="2017-06" db="EMBL/GenBank/DDBJ databases">
        <title>Streptomyces albireticuli Genome sequencing and assembly.</title>
        <authorList>
            <person name="Wang Y."/>
            <person name="Du B."/>
            <person name="Ding Y."/>
            <person name="Liu H."/>
            <person name="Hou Q."/>
            <person name="Liu K."/>
            <person name="Yao L."/>
            <person name="Wang C."/>
        </authorList>
    </citation>
    <scope>NUCLEOTIDE SEQUENCE [LARGE SCALE GENOMIC DNA]</scope>
    <source>
        <strain evidence="2 3">MDJK11</strain>
    </source>
</reference>
<dbReference type="GO" id="GO:0008610">
    <property type="term" value="P:lipid biosynthetic process"/>
    <property type="evidence" value="ECO:0007669"/>
    <property type="project" value="UniProtKB-ARBA"/>
</dbReference>
<evidence type="ECO:0000313" key="2">
    <source>
        <dbReference type="EMBL" id="ARZ65835.1"/>
    </source>
</evidence>
<dbReference type="OrthoDB" id="2472181at2"/>
<dbReference type="GO" id="GO:0005829">
    <property type="term" value="C:cytosol"/>
    <property type="evidence" value="ECO:0007669"/>
    <property type="project" value="TreeGrafter"/>
</dbReference>
<dbReference type="Proteomes" id="UP000195755">
    <property type="component" value="Chromosome"/>
</dbReference>
<dbReference type="Gene3D" id="3.30.559.10">
    <property type="entry name" value="Chloramphenicol acetyltransferase-like domain"/>
    <property type="match status" value="1"/>
</dbReference>
<dbReference type="EMBL" id="CP021744">
    <property type="protein sequence ID" value="ARZ65835.1"/>
    <property type="molecule type" value="Genomic_DNA"/>
</dbReference>
<dbReference type="GO" id="GO:0031177">
    <property type="term" value="F:phosphopantetheine binding"/>
    <property type="evidence" value="ECO:0007669"/>
    <property type="project" value="TreeGrafter"/>
</dbReference>
<gene>
    <name evidence="2" type="ORF">SMD11_0169</name>
</gene>
<dbReference type="Gene3D" id="3.30.559.30">
    <property type="entry name" value="Nonribosomal peptide synthetase, condensation domain"/>
    <property type="match status" value="1"/>
</dbReference>
<evidence type="ECO:0000259" key="1">
    <source>
        <dbReference type="Pfam" id="PF00668"/>
    </source>
</evidence>
<dbReference type="KEGG" id="salj:SMD11_0169"/>
<dbReference type="Pfam" id="PF00668">
    <property type="entry name" value="Condensation"/>
    <property type="match status" value="1"/>
</dbReference>
<dbReference type="GO" id="GO:0043041">
    <property type="term" value="P:amino acid activation for nonribosomal peptide biosynthetic process"/>
    <property type="evidence" value="ECO:0007669"/>
    <property type="project" value="TreeGrafter"/>
</dbReference>
<dbReference type="GO" id="GO:0009366">
    <property type="term" value="C:enterobactin synthetase complex"/>
    <property type="evidence" value="ECO:0007669"/>
    <property type="project" value="TreeGrafter"/>
</dbReference>
<name>A0A1Z2KUU8_9ACTN</name>
<sequence length="462" mass="51071">MRAPEDGTVYPASPAQERLYPPMLADPEVSRAYNMSEAHRVTGPLDTRALAAAFTAVTARHHALRTSLRRDADGTVRQVLHSPGPHPLAHVDLTDELAGLPDTSREDALRQRLATDAEELFPLGGTPLSRFTLYRVGEEDHLVLAVVHHSVFDGWSMGLLWREVSELYRAAVTGTPPALPESPLQFTEFAAEQHTWLGTPRARKLLDRCRKELTGFSHAVTFPYDNPAPERKTFNGKRRVFALPEDMSDALSRLARAENVTLAAVSLSALCLLLRGLTGSQDVTLGIPMANRTRASAFDAMGYFANAYVLRARPSDEGKLRELLGLSAVNLAEALTCQAVPFPAVMASLKDEYPRPPRLFRVLFTFHNEPAPPLDLTGTRSMRHDLGGSVSTTDVTFHVGRRDDRMTYEFQYNPDLYREAGVERFAAGYEEALRQLLGDLDRTIGETAEGLQEDALVADVQE</sequence>
<dbReference type="PANTHER" id="PTHR45527:SF1">
    <property type="entry name" value="FATTY ACID SYNTHASE"/>
    <property type="match status" value="1"/>
</dbReference>
<dbReference type="CDD" id="cd19531">
    <property type="entry name" value="LCL_NRPS-like"/>
    <property type="match status" value="1"/>
</dbReference>
<dbReference type="RefSeq" id="WP_087924549.1">
    <property type="nucleotide sequence ID" value="NZ_CP021744.1"/>
</dbReference>
<dbReference type="GO" id="GO:0009239">
    <property type="term" value="P:enterobactin biosynthetic process"/>
    <property type="evidence" value="ECO:0007669"/>
    <property type="project" value="TreeGrafter"/>
</dbReference>
<protein>
    <recommendedName>
        <fullName evidence="1">Condensation domain-containing protein</fullName>
    </recommendedName>
</protein>
<dbReference type="InterPro" id="IPR001242">
    <property type="entry name" value="Condensation_dom"/>
</dbReference>